<sequence>MPSKPRKPSNKHSLDAREAELLIALQDRAFTPATTKVARTLSHFGEHDLGWMGVAAVGAASTSANRRKWLALGAGTFVAHAASVVLKRIVRRPRPHDPRVQIGVKTPSQLSFPSSHATNTAAAAVHLADITGSKLPWLLVPVMMCSRNVLGVHYPTDTLAGAALGAAVAKVAVEVERTTR</sequence>
<dbReference type="EMBL" id="NQMQ01000007">
    <property type="protein sequence ID" value="PAJ70751.1"/>
    <property type="molecule type" value="Genomic_DNA"/>
</dbReference>
<evidence type="ECO:0000256" key="5">
    <source>
        <dbReference type="ARBA" id="ARBA00022989"/>
    </source>
</evidence>
<comment type="caution">
    <text evidence="8">The sequence shown here is derived from an EMBL/GenBank/DDBJ whole genome shotgun (WGS) entry which is preliminary data.</text>
</comment>
<dbReference type="PANTHER" id="PTHR14969">
    <property type="entry name" value="SPHINGOSINE-1-PHOSPHATE PHOSPHOHYDROLASE"/>
    <property type="match status" value="1"/>
</dbReference>
<name>A0A269PEX3_9CORY</name>
<keyword evidence="2" id="KW-1003">Cell membrane</keyword>
<comment type="subcellular location">
    <subcellularLocation>
        <location evidence="1">Cell membrane</location>
        <topology evidence="1">Multi-pass membrane protein</topology>
    </subcellularLocation>
</comment>
<feature type="domain" description="Phosphatidic acid phosphatase type 2/haloperoxidase" evidence="7">
    <location>
        <begin position="69"/>
        <end position="173"/>
    </location>
</feature>
<dbReference type="RefSeq" id="WP_095275743.1">
    <property type="nucleotide sequence ID" value="NZ_CP047655.1"/>
</dbReference>
<gene>
    <name evidence="8" type="ORF">CIG21_03495</name>
</gene>
<evidence type="ECO:0000313" key="9">
    <source>
        <dbReference type="Proteomes" id="UP000215771"/>
    </source>
</evidence>
<dbReference type="CDD" id="cd01610">
    <property type="entry name" value="PAP2_like"/>
    <property type="match status" value="1"/>
</dbReference>
<dbReference type="GO" id="GO:0005886">
    <property type="term" value="C:plasma membrane"/>
    <property type="evidence" value="ECO:0007669"/>
    <property type="project" value="UniProtKB-SubCell"/>
</dbReference>
<keyword evidence="5" id="KW-1133">Transmembrane helix</keyword>
<keyword evidence="4" id="KW-0378">Hydrolase</keyword>
<dbReference type="SMART" id="SM00014">
    <property type="entry name" value="acidPPc"/>
    <property type="match status" value="1"/>
</dbReference>
<dbReference type="InterPro" id="IPR000326">
    <property type="entry name" value="PAP2/HPO"/>
</dbReference>
<dbReference type="Proteomes" id="UP000215771">
    <property type="component" value="Unassembled WGS sequence"/>
</dbReference>
<organism evidence="8 9">
    <name type="scientific">Corynebacterium hadale</name>
    <dbReference type="NCBI Taxonomy" id="2026255"/>
    <lineage>
        <taxon>Bacteria</taxon>
        <taxon>Bacillati</taxon>
        <taxon>Actinomycetota</taxon>
        <taxon>Actinomycetes</taxon>
        <taxon>Mycobacteriales</taxon>
        <taxon>Corynebacteriaceae</taxon>
        <taxon>Corynebacterium</taxon>
    </lineage>
</organism>
<dbReference type="AlphaFoldDB" id="A0A269PEX3"/>
<keyword evidence="3" id="KW-0812">Transmembrane</keyword>
<evidence type="ECO:0000313" key="8">
    <source>
        <dbReference type="EMBL" id="PAJ70751.1"/>
    </source>
</evidence>
<dbReference type="Gene3D" id="1.20.144.10">
    <property type="entry name" value="Phosphatidic acid phosphatase type 2/haloperoxidase"/>
    <property type="match status" value="1"/>
</dbReference>
<dbReference type="Pfam" id="PF01569">
    <property type="entry name" value="PAP2"/>
    <property type="match status" value="1"/>
</dbReference>
<evidence type="ECO:0000259" key="7">
    <source>
        <dbReference type="SMART" id="SM00014"/>
    </source>
</evidence>
<proteinExistence type="predicted"/>
<reference evidence="8 9" key="1">
    <citation type="submission" date="2017-08" db="EMBL/GenBank/DDBJ databases">
        <authorList>
            <person name="de Groot N.N."/>
        </authorList>
    </citation>
    <scope>NUCLEOTIDE SEQUENCE [LARGE SCALE GENOMIC DNA]</scope>
    <source>
        <strain evidence="8 9">NBT06-6</strain>
    </source>
</reference>
<evidence type="ECO:0000256" key="3">
    <source>
        <dbReference type="ARBA" id="ARBA00022692"/>
    </source>
</evidence>
<protein>
    <submittedName>
        <fullName evidence="8">Phosphatase PAP2 family protein</fullName>
    </submittedName>
</protein>
<accession>A0A269PEX3</accession>
<evidence type="ECO:0000256" key="4">
    <source>
        <dbReference type="ARBA" id="ARBA00022801"/>
    </source>
</evidence>
<dbReference type="InterPro" id="IPR036938">
    <property type="entry name" value="PAP2/HPO_sf"/>
</dbReference>
<dbReference type="SUPFAM" id="SSF48317">
    <property type="entry name" value="Acid phosphatase/Vanadium-dependent haloperoxidase"/>
    <property type="match status" value="1"/>
</dbReference>
<evidence type="ECO:0000256" key="2">
    <source>
        <dbReference type="ARBA" id="ARBA00022475"/>
    </source>
</evidence>
<dbReference type="GO" id="GO:0016787">
    <property type="term" value="F:hydrolase activity"/>
    <property type="evidence" value="ECO:0007669"/>
    <property type="project" value="UniProtKB-KW"/>
</dbReference>
<evidence type="ECO:0000256" key="1">
    <source>
        <dbReference type="ARBA" id="ARBA00004651"/>
    </source>
</evidence>
<dbReference type="PANTHER" id="PTHR14969:SF62">
    <property type="entry name" value="DECAPRENYLPHOSPHORYL-5-PHOSPHORIBOSE PHOSPHATASE RV3807C-RELATED"/>
    <property type="match status" value="1"/>
</dbReference>
<keyword evidence="6" id="KW-0472">Membrane</keyword>
<evidence type="ECO:0000256" key="6">
    <source>
        <dbReference type="ARBA" id="ARBA00023136"/>
    </source>
</evidence>